<dbReference type="SUPFAM" id="SSF56601">
    <property type="entry name" value="beta-lactamase/transpeptidase-like"/>
    <property type="match status" value="1"/>
</dbReference>
<dbReference type="Gene3D" id="3.40.710.10">
    <property type="entry name" value="DD-peptidase/beta-lactamase superfamily"/>
    <property type="match status" value="1"/>
</dbReference>
<keyword evidence="7" id="KW-1185">Reference proteome</keyword>
<sequence>MDVKKDIRFRVYISFTGIVILAVAIIAKALSIQLGEGEALRAKADRAHTKKETLFPERGNIYSEDGTLLSSTIPQFDLRIDFGAMNKDTFHVYLDTLSKCMSSLFKDGSSDDYKRQLRLAFNSKDRYWLIKRNVLYYQYQEVRNFPILNKGKNKGGFIVEPHSKRVNPYGMLAYRTIGLWRENAANVGLEHKYDSILSGKEGTRIIRKTTGATWMPIEGSEVDPVNGQDIVTTIDINIQDVAEHSLKDVLEKYNCQYGTAIVMEVQTGKIRAMANLGRQPDGSYWEDYNYALIPTEPGSTFKLMSLYSLLEDGYVNINSTVDAGNGRWKVGTQTVVDDHQGLGMMTVKKAFALSSNVAFAKMVNQHYHDNPMKYIRHLQKLGLNKRTGIDLTGEQNPLIKTTASKSWNTVTSLPWIGYGYESKITPMHTLMVYNAIANGGKMMKPYLVSSIQEYGLPVQQFEPKVLIEQLGKPETIRQMQEAMHAVVLEGTAKAIQSPYYDAAGKTGTAQVADKGIRYSDGVRQGSFVGYFPFDKPRYTIAVVVRSTPHGAYYGAVVGAPVFKAIADKLYATHIGGWNTPADSLVKEKSIVAKKGTGASLSEVMQVLGFAKPTNIDLAGITTYARDSSNRYTVRKQNDIRSTVPDVNGMGLRDALLVLEAAGLKVTVSGMGKVLNQSVPAGNRIIKGQNIHLQLG</sequence>
<dbReference type="SMART" id="SM00740">
    <property type="entry name" value="PASTA"/>
    <property type="match status" value="1"/>
</dbReference>
<dbReference type="Pfam" id="PF03717">
    <property type="entry name" value="PBP_dimer"/>
    <property type="match status" value="1"/>
</dbReference>
<dbReference type="PROSITE" id="PS51178">
    <property type="entry name" value="PASTA"/>
    <property type="match status" value="1"/>
</dbReference>
<dbReference type="GO" id="GO:0008658">
    <property type="term" value="F:penicillin binding"/>
    <property type="evidence" value="ECO:0007669"/>
    <property type="project" value="InterPro"/>
</dbReference>
<dbReference type="GO" id="GO:0005886">
    <property type="term" value="C:plasma membrane"/>
    <property type="evidence" value="ECO:0007669"/>
    <property type="project" value="TreeGrafter"/>
</dbReference>
<dbReference type="AlphaFoldDB" id="A0A5M6CQS6"/>
<dbReference type="Pfam" id="PF00905">
    <property type="entry name" value="Transpeptidase"/>
    <property type="match status" value="1"/>
</dbReference>
<dbReference type="PANTHER" id="PTHR30627">
    <property type="entry name" value="PEPTIDOGLYCAN D,D-TRANSPEPTIDASE"/>
    <property type="match status" value="1"/>
</dbReference>
<evidence type="ECO:0000259" key="5">
    <source>
        <dbReference type="PROSITE" id="PS51178"/>
    </source>
</evidence>
<dbReference type="RefSeq" id="WP_150031891.1">
    <property type="nucleotide sequence ID" value="NZ_VWSH01000001.1"/>
</dbReference>
<dbReference type="GO" id="GO:0004180">
    <property type="term" value="F:carboxypeptidase activity"/>
    <property type="evidence" value="ECO:0007669"/>
    <property type="project" value="UniProtKB-KW"/>
</dbReference>
<dbReference type="InterPro" id="IPR012338">
    <property type="entry name" value="Beta-lactam/transpept-like"/>
</dbReference>
<keyword evidence="4" id="KW-1133">Transmembrane helix</keyword>
<proteinExistence type="predicted"/>
<comment type="caution">
    <text evidence="6">The sequence shown here is derived from an EMBL/GenBank/DDBJ whole genome shotgun (WGS) entry which is preliminary data.</text>
</comment>
<name>A0A5M6CQS6_9BACT</name>
<keyword evidence="2" id="KW-0121">Carboxypeptidase</keyword>
<keyword evidence="4" id="KW-0812">Transmembrane</keyword>
<reference evidence="6 7" key="1">
    <citation type="submission" date="2019-09" db="EMBL/GenBank/DDBJ databases">
        <title>Genome sequence and assembly of Taibaiella sp.</title>
        <authorList>
            <person name="Chhetri G."/>
        </authorList>
    </citation>
    <scope>NUCLEOTIDE SEQUENCE [LARGE SCALE GENOMIC DNA]</scope>
    <source>
        <strain evidence="6 7">KVB11</strain>
    </source>
</reference>
<protein>
    <submittedName>
        <fullName evidence="6">Transpeptidase family protein</fullName>
    </submittedName>
</protein>
<feature type="domain" description="PASTA" evidence="5">
    <location>
        <begin position="634"/>
        <end position="695"/>
    </location>
</feature>
<dbReference type="InterPro" id="IPR001460">
    <property type="entry name" value="PCN-bd_Tpept"/>
</dbReference>
<dbReference type="InterPro" id="IPR005543">
    <property type="entry name" value="PASTA_dom"/>
</dbReference>
<evidence type="ECO:0000256" key="4">
    <source>
        <dbReference type="SAM" id="Phobius"/>
    </source>
</evidence>
<dbReference type="PANTHER" id="PTHR30627:SF1">
    <property type="entry name" value="PEPTIDOGLYCAN D,D-TRANSPEPTIDASE FTSI"/>
    <property type="match status" value="1"/>
</dbReference>
<dbReference type="InterPro" id="IPR050515">
    <property type="entry name" value="Beta-lactam/transpept"/>
</dbReference>
<keyword evidence="3 4" id="KW-0472">Membrane</keyword>
<dbReference type="SUPFAM" id="SSF54184">
    <property type="entry name" value="Penicillin-binding protein 2x (pbp-2x), c-terminal domain"/>
    <property type="match status" value="1"/>
</dbReference>
<evidence type="ECO:0000256" key="2">
    <source>
        <dbReference type="ARBA" id="ARBA00022645"/>
    </source>
</evidence>
<keyword evidence="2" id="KW-0378">Hydrolase</keyword>
<dbReference type="GO" id="GO:0071555">
    <property type="term" value="P:cell wall organization"/>
    <property type="evidence" value="ECO:0007669"/>
    <property type="project" value="TreeGrafter"/>
</dbReference>
<dbReference type="InterPro" id="IPR005311">
    <property type="entry name" value="PBP_dimer"/>
</dbReference>
<keyword evidence="2" id="KW-0645">Protease</keyword>
<evidence type="ECO:0000313" key="7">
    <source>
        <dbReference type="Proteomes" id="UP000323632"/>
    </source>
</evidence>
<dbReference type="Proteomes" id="UP000323632">
    <property type="component" value="Unassembled WGS sequence"/>
</dbReference>
<gene>
    <name evidence="6" type="ORF">F0919_06485</name>
</gene>
<dbReference type="InterPro" id="IPR036138">
    <property type="entry name" value="PBP_dimer_sf"/>
</dbReference>
<evidence type="ECO:0000256" key="1">
    <source>
        <dbReference type="ARBA" id="ARBA00004370"/>
    </source>
</evidence>
<dbReference type="Gene3D" id="3.30.450.330">
    <property type="match status" value="1"/>
</dbReference>
<organism evidence="6 7">
    <name type="scientific">Taibaiella lutea</name>
    <dbReference type="NCBI Taxonomy" id="2608001"/>
    <lineage>
        <taxon>Bacteria</taxon>
        <taxon>Pseudomonadati</taxon>
        <taxon>Bacteroidota</taxon>
        <taxon>Chitinophagia</taxon>
        <taxon>Chitinophagales</taxon>
        <taxon>Chitinophagaceae</taxon>
        <taxon>Taibaiella</taxon>
    </lineage>
</organism>
<dbReference type="Gene3D" id="3.30.10.20">
    <property type="match status" value="1"/>
</dbReference>
<dbReference type="SUPFAM" id="SSF56519">
    <property type="entry name" value="Penicillin binding protein dimerisation domain"/>
    <property type="match status" value="1"/>
</dbReference>
<accession>A0A5M6CQS6</accession>
<dbReference type="Pfam" id="PF03793">
    <property type="entry name" value="PASTA"/>
    <property type="match status" value="1"/>
</dbReference>
<evidence type="ECO:0000313" key="6">
    <source>
        <dbReference type="EMBL" id="KAA5537316.1"/>
    </source>
</evidence>
<dbReference type="EMBL" id="VWSH01000001">
    <property type="protein sequence ID" value="KAA5537316.1"/>
    <property type="molecule type" value="Genomic_DNA"/>
</dbReference>
<evidence type="ECO:0000256" key="3">
    <source>
        <dbReference type="ARBA" id="ARBA00023136"/>
    </source>
</evidence>
<feature type="transmembrane region" description="Helical" evidence="4">
    <location>
        <begin position="12"/>
        <end position="31"/>
    </location>
</feature>
<dbReference type="CDD" id="cd06575">
    <property type="entry name" value="PASTA_Pbp2x-like_2"/>
    <property type="match status" value="1"/>
</dbReference>
<dbReference type="Gene3D" id="3.90.1310.10">
    <property type="entry name" value="Penicillin-binding protein 2a (Domain 2)"/>
    <property type="match status" value="1"/>
</dbReference>
<comment type="subcellular location">
    <subcellularLocation>
        <location evidence="1">Membrane</location>
    </subcellularLocation>
</comment>